<comment type="caution">
    <text evidence="1">The sequence shown here is derived from an EMBL/GenBank/DDBJ whole genome shotgun (WGS) entry which is preliminary data.</text>
</comment>
<reference evidence="1" key="1">
    <citation type="submission" date="2019-12" db="EMBL/GenBank/DDBJ databases">
        <title>High-Quality draft genome sequences of three cyanobacteria isolated from the limestone walls of the Old Cathedral of Coimbra.</title>
        <authorList>
            <person name="Tiago I."/>
            <person name="Soares F."/>
            <person name="Portugal A."/>
        </authorList>
    </citation>
    <scope>NUCLEOTIDE SEQUENCE</scope>
    <source>
        <strain evidence="1">A</strain>
    </source>
</reference>
<accession>A0A8J7Z924</accession>
<protein>
    <submittedName>
        <fullName evidence="1">Uncharacterized protein</fullName>
    </submittedName>
</protein>
<sequence length="84" mass="9331">MKYFVCNDQLPLAVYREVAAHLSQIDGVATDVLPQTSNTFAYTQSQVGGLEIEIADPASEASTQVEKILAYYSDRFGPWERQST</sequence>
<dbReference type="Proteomes" id="UP000646053">
    <property type="component" value="Unassembled WGS sequence"/>
</dbReference>
<gene>
    <name evidence="1" type="ORF">GS601_10350</name>
</gene>
<dbReference type="EMBL" id="WVIE01000010">
    <property type="protein sequence ID" value="NDJ17685.1"/>
    <property type="molecule type" value="Genomic_DNA"/>
</dbReference>
<organism evidence="1 2">
    <name type="scientific">Myxacorys almedinensis A</name>
    <dbReference type="NCBI Taxonomy" id="2690445"/>
    <lineage>
        <taxon>Bacteria</taxon>
        <taxon>Bacillati</taxon>
        <taxon>Cyanobacteriota</taxon>
        <taxon>Cyanophyceae</taxon>
        <taxon>Leptolyngbyales</taxon>
        <taxon>Leptolyngbyaceae</taxon>
        <taxon>Myxacorys</taxon>
        <taxon>Myxacorys almedinensis</taxon>
    </lineage>
</organism>
<evidence type="ECO:0000313" key="1">
    <source>
        <dbReference type="EMBL" id="NDJ17685.1"/>
    </source>
</evidence>
<name>A0A8J7Z924_9CYAN</name>
<keyword evidence="2" id="KW-1185">Reference proteome</keyword>
<dbReference type="AlphaFoldDB" id="A0A8J7Z924"/>
<evidence type="ECO:0000313" key="2">
    <source>
        <dbReference type="Proteomes" id="UP000646053"/>
    </source>
</evidence>
<proteinExistence type="predicted"/>